<reference evidence="7 8" key="1">
    <citation type="submission" date="2016-01" db="EMBL/GenBank/DDBJ databases">
        <title>The new phylogeny of the genus Mycobacterium.</title>
        <authorList>
            <person name="Tarcisio F."/>
            <person name="Conor M."/>
            <person name="Antonella G."/>
            <person name="Elisabetta G."/>
            <person name="Giulia F.S."/>
            <person name="Sara T."/>
            <person name="Anna F."/>
            <person name="Clotilde B."/>
            <person name="Roberto B."/>
            <person name="Veronica D.S."/>
            <person name="Fabio R."/>
            <person name="Monica P."/>
            <person name="Olivier J."/>
            <person name="Enrico T."/>
            <person name="Nicola S."/>
        </authorList>
    </citation>
    <scope>NUCLEOTIDE SEQUENCE [LARGE SCALE GENOMIC DNA]</scope>
    <source>
        <strain evidence="7 8">DSM 44243</strain>
    </source>
</reference>
<sequence length="126" mass="13129">MVSTHCVPQHRSRIFVAVVMASAATAGICGVGAAKATPQLPTVPKVRYQISGPPVAEYISYQTDTGQHQEANVKLPWSTQFTAFGTEVFVISAQGPGAITCTISLDGKVVSSATAHGQPARTVCSQ</sequence>
<accession>A0A1X1RRT9</accession>
<evidence type="ECO:0000313" key="7">
    <source>
        <dbReference type="EMBL" id="ORV14101.1"/>
    </source>
</evidence>
<proteinExistence type="inferred from homology"/>
<keyword evidence="5" id="KW-1133">Transmembrane helix</keyword>
<gene>
    <name evidence="7" type="ORF">AWB95_11100</name>
</gene>
<evidence type="ECO:0000256" key="3">
    <source>
        <dbReference type="ARBA" id="ARBA00022475"/>
    </source>
</evidence>
<evidence type="ECO:0000256" key="6">
    <source>
        <dbReference type="ARBA" id="ARBA00023136"/>
    </source>
</evidence>
<keyword evidence="4" id="KW-0812">Transmembrane</keyword>
<evidence type="ECO:0000313" key="8">
    <source>
        <dbReference type="Proteomes" id="UP000193907"/>
    </source>
</evidence>
<comment type="caution">
    <text evidence="7">The sequence shown here is derived from an EMBL/GenBank/DDBJ whole genome shotgun (WGS) entry which is preliminary data.</text>
</comment>
<dbReference type="EMBL" id="LQOM01000025">
    <property type="protein sequence ID" value="ORV14101.1"/>
    <property type="molecule type" value="Genomic_DNA"/>
</dbReference>
<dbReference type="AlphaFoldDB" id="A0A1X1RRT9"/>
<dbReference type="InterPro" id="IPR008693">
    <property type="entry name" value="MmpS"/>
</dbReference>
<evidence type="ECO:0000256" key="1">
    <source>
        <dbReference type="ARBA" id="ARBA00004236"/>
    </source>
</evidence>
<dbReference type="InterPro" id="IPR038468">
    <property type="entry name" value="MmpS_C"/>
</dbReference>
<evidence type="ECO:0000256" key="5">
    <source>
        <dbReference type="ARBA" id="ARBA00022989"/>
    </source>
</evidence>
<comment type="subcellular location">
    <subcellularLocation>
        <location evidence="1">Cell membrane</location>
    </subcellularLocation>
</comment>
<dbReference type="Gene3D" id="2.60.40.2880">
    <property type="entry name" value="MmpS1-5, C-terminal soluble domain"/>
    <property type="match status" value="1"/>
</dbReference>
<name>A0A1X1RRT9_MYCCE</name>
<dbReference type="GO" id="GO:0005886">
    <property type="term" value="C:plasma membrane"/>
    <property type="evidence" value="ECO:0007669"/>
    <property type="project" value="UniProtKB-SubCell"/>
</dbReference>
<organism evidence="7 8">
    <name type="scientific">Mycobacterium celatum</name>
    <dbReference type="NCBI Taxonomy" id="28045"/>
    <lineage>
        <taxon>Bacteria</taxon>
        <taxon>Bacillati</taxon>
        <taxon>Actinomycetota</taxon>
        <taxon>Actinomycetes</taxon>
        <taxon>Mycobacteriales</taxon>
        <taxon>Mycobacteriaceae</taxon>
        <taxon>Mycobacterium</taxon>
    </lineage>
</organism>
<keyword evidence="3" id="KW-1003">Cell membrane</keyword>
<comment type="similarity">
    <text evidence="2">Belongs to the MmpS family.</text>
</comment>
<dbReference type="Pfam" id="PF05423">
    <property type="entry name" value="Mycobact_memb"/>
    <property type="match status" value="1"/>
</dbReference>
<dbReference type="Proteomes" id="UP000193907">
    <property type="component" value="Unassembled WGS sequence"/>
</dbReference>
<protein>
    <submittedName>
        <fullName evidence="7">Uncharacterized protein</fullName>
    </submittedName>
</protein>
<evidence type="ECO:0000256" key="4">
    <source>
        <dbReference type="ARBA" id="ARBA00022692"/>
    </source>
</evidence>
<keyword evidence="6" id="KW-0472">Membrane</keyword>
<dbReference type="STRING" id="28045.AWB95_11100"/>
<evidence type="ECO:0000256" key="2">
    <source>
        <dbReference type="ARBA" id="ARBA00007531"/>
    </source>
</evidence>
<keyword evidence="8" id="KW-1185">Reference proteome</keyword>